<reference evidence="4 6" key="3">
    <citation type="submission" date="2017-04" db="EMBL/GenBank/DDBJ databases">
        <authorList>
            <person name="Varghese N."/>
            <person name="Submissions S."/>
        </authorList>
    </citation>
    <scope>NUCLEOTIDE SEQUENCE [LARGE SCALE GENOMIC DNA]</scope>
    <source>
        <strain evidence="4 6">DSM 9789</strain>
    </source>
</reference>
<feature type="transmembrane region" description="Helical" evidence="1">
    <location>
        <begin position="362"/>
        <end position="381"/>
    </location>
</feature>
<feature type="transmembrane region" description="Helical" evidence="1">
    <location>
        <begin position="50"/>
        <end position="69"/>
    </location>
</feature>
<feature type="domain" description="Major facilitator superfamily (MFS) profile" evidence="2">
    <location>
        <begin position="203"/>
        <end position="392"/>
    </location>
</feature>
<dbReference type="GO" id="GO:0022857">
    <property type="term" value="F:transmembrane transporter activity"/>
    <property type="evidence" value="ECO:0007669"/>
    <property type="project" value="InterPro"/>
</dbReference>
<keyword evidence="1" id="KW-0472">Membrane</keyword>
<evidence type="ECO:0000313" key="3">
    <source>
        <dbReference type="EMBL" id="AAT43137.1"/>
    </source>
</evidence>
<dbReference type="Proteomes" id="UP000192315">
    <property type="component" value="Unassembled WGS sequence"/>
</dbReference>
<proteinExistence type="predicted"/>
<dbReference type="Pfam" id="PF07690">
    <property type="entry name" value="MFS_1"/>
    <property type="match status" value="1"/>
</dbReference>
<dbReference type="PROSITE" id="PS50850">
    <property type="entry name" value="MFS"/>
    <property type="match status" value="1"/>
</dbReference>
<evidence type="ECO:0000313" key="4">
    <source>
        <dbReference type="EMBL" id="SMD30555.1"/>
    </source>
</evidence>
<dbReference type="PANTHER" id="PTHR23531">
    <property type="entry name" value="QUINOLENE RESISTANCE PROTEIN NORA"/>
    <property type="match status" value="1"/>
</dbReference>
<name>Q6L1L5_PICTO</name>
<accession>Q6L1L5</accession>
<dbReference type="RefSeq" id="WP_011177353.1">
    <property type="nucleotide sequence ID" value="NC_005877.1"/>
</dbReference>
<evidence type="ECO:0000313" key="6">
    <source>
        <dbReference type="Proteomes" id="UP000192315"/>
    </source>
</evidence>
<dbReference type="HOGENOM" id="CLU_726883_0_0_2"/>
<dbReference type="Gene3D" id="1.20.1250.20">
    <property type="entry name" value="MFS general substrate transporter like domains"/>
    <property type="match status" value="2"/>
</dbReference>
<dbReference type="Proteomes" id="UP000000438">
    <property type="component" value="Chromosome"/>
</dbReference>
<reference evidence="3 5" key="1">
    <citation type="journal article" date="2004" name="Proc. Natl. Acad. Sci. U.S.A.">
        <title>Genome sequence of Picrophilus torridus and its implications for life around pH 0.</title>
        <authorList>
            <person name="Futterer O."/>
            <person name="Angelov A."/>
            <person name="Liesegang H."/>
            <person name="Gottschalk G."/>
            <person name="Schleper C."/>
            <person name="Schepers B."/>
            <person name="Dock C."/>
            <person name="Antranikian G."/>
            <person name="Liebl W."/>
        </authorList>
    </citation>
    <scope>NUCLEOTIDE SEQUENCE [LARGE SCALE GENOMIC DNA]</scope>
    <source>
        <strain evidence="5">ATCC 700027 / DSM 9790 / JCM 10055 / NBRC 100828</strain>
        <strain evidence="3">DSM 9790</strain>
    </source>
</reference>
<dbReference type="PaxDb" id="263820-PTO0552"/>
<feature type="transmembrane region" description="Helical" evidence="1">
    <location>
        <begin position="208"/>
        <end position="233"/>
    </location>
</feature>
<dbReference type="PANTHER" id="PTHR23531:SF1">
    <property type="entry name" value="QUINOLENE RESISTANCE PROTEIN NORA"/>
    <property type="match status" value="1"/>
</dbReference>
<feature type="transmembrane region" description="Helical" evidence="1">
    <location>
        <begin position="295"/>
        <end position="313"/>
    </location>
</feature>
<reference evidence="3" key="2">
    <citation type="submission" date="2004-02" db="EMBL/GenBank/DDBJ databases">
        <authorList>
            <person name="Fuetterer O."/>
            <person name="Angelov A."/>
            <person name="Liesegang H."/>
            <person name="Gottschalk G."/>
            <person name="Schleper C."/>
            <person name="Schepers B."/>
            <person name="Dock C."/>
            <person name="Antranikian G."/>
            <person name="Liebl W."/>
        </authorList>
    </citation>
    <scope>NUCLEOTIDE SEQUENCE</scope>
    <source>
        <strain evidence="3">DSM 9790</strain>
    </source>
</reference>
<accession>A0A8G2L7Q8</accession>
<sequence length="392" mass="43842">MDRSRLSIYSSFVYAISIILVITISVRSSNNMIMTDISLFGRYVLNFSQFQVGLLESVLAFGTFFTTAFINSRAGTHTRRYLFISANIGYTIMLALIHFSSYLTIWPVILISGFSFGLIMPNIITAASLFPDRRTRERVLGIYTISLSISLILGPSIASYILKYFPIGDAFFFFIPFGIASTVLSPFLKFPDEKRSNVSTRVFSNPGFMAAVFGILSYNIIFALLTAFGGIFARSDLHVSLSVANAIFALFFLFSFASRLYMSFRPPSNLWHYLGTAMMITFMGSILIFLSSDLIIYLIAYIILGIPHGVTYPTSIISISRSFDESSRNLANSYFFSVMMSIGIVMPVLGGFIIKYIGFRTLFIYIAPLIIILMALTFITFKRIPNISATSN</sequence>
<keyword evidence="1" id="KW-0812">Transmembrane</keyword>
<dbReference type="InterPro" id="IPR020846">
    <property type="entry name" value="MFS_dom"/>
</dbReference>
<evidence type="ECO:0000259" key="2">
    <source>
        <dbReference type="PROSITE" id="PS50850"/>
    </source>
</evidence>
<dbReference type="InterPro" id="IPR036259">
    <property type="entry name" value="MFS_trans_sf"/>
</dbReference>
<dbReference type="KEGG" id="pto:PTO0552"/>
<feature type="transmembrane region" description="Helical" evidence="1">
    <location>
        <begin position="81"/>
        <end position="99"/>
    </location>
</feature>
<dbReference type="GeneID" id="2845122"/>
<feature type="transmembrane region" description="Helical" evidence="1">
    <location>
        <begin position="171"/>
        <end position="188"/>
    </location>
</feature>
<feature type="transmembrane region" description="Helical" evidence="1">
    <location>
        <begin position="334"/>
        <end position="356"/>
    </location>
</feature>
<feature type="transmembrane region" description="Helical" evidence="1">
    <location>
        <begin position="105"/>
        <end position="130"/>
    </location>
</feature>
<evidence type="ECO:0000313" key="5">
    <source>
        <dbReference type="Proteomes" id="UP000000438"/>
    </source>
</evidence>
<dbReference type="OrthoDB" id="371889at2157"/>
<gene>
    <name evidence="3" type="ordered locus">PTO0552</name>
    <name evidence="4" type="ORF">SAMN02745355_0443</name>
</gene>
<keyword evidence="1" id="KW-1133">Transmembrane helix</keyword>
<dbReference type="InParanoid" id="Q6L1L5"/>
<dbReference type="InterPro" id="IPR052714">
    <property type="entry name" value="MFS_Exporter"/>
</dbReference>
<organism evidence="3 5">
    <name type="scientific">Picrophilus torridus (strain ATCC 700027 / DSM 9790 / JCM 10055 / NBRC 100828 / KAW 2/3)</name>
    <dbReference type="NCBI Taxonomy" id="1122961"/>
    <lineage>
        <taxon>Archaea</taxon>
        <taxon>Methanobacteriati</taxon>
        <taxon>Thermoplasmatota</taxon>
        <taxon>Thermoplasmata</taxon>
        <taxon>Thermoplasmatales</taxon>
        <taxon>Picrophilaceae</taxon>
        <taxon>Picrophilus</taxon>
    </lineage>
</organism>
<protein>
    <submittedName>
        <fullName evidence="4">Predicted arabinose efflux permease, MFS family</fullName>
    </submittedName>
    <submittedName>
        <fullName evidence="3">Transporter</fullName>
    </submittedName>
</protein>
<keyword evidence="6" id="KW-1185">Reference proteome</keyword>
<dbReference type="InterPro" id="IPR011701">
    <property type="entry name" value="MFS"/>
</dbReference>
<dbReference type="EMBL" id="AE017261">
    <property type="protein sequence ID" value="AAT43137.1"/>
    <property type="molecule type" value="Genomic_DNA"/>
</dbReference>
<evidence type="ECO:0000256" key="1">
    <source>
        <dbReference type="SAM" id="Phobius"/>
    </source>
</evidence>
<dbReference type="eggNOG" id="arCOG03660">
    <property type="taxonomic scope" value="Archaea"/>
</dbReference>
<dbReference type="STRING" id="263820.PTO0552"/>
<dbReference type="EMBL" id="FWYE01000001">
    <property type="protein sequence ID" value="SMD30555.1"/>
    <property type="molecule type" value="Genomic_DNA"/>
</dbReference>
<dbReference type="AlphaFoldDB" id="Q6L1L5"/>
<feature type="transmembrane region" description="Helical" evidence="1">
    <location>
        <begin position="270"/>
        <end position="289"/>
    </location>
</feature>
<dbReference type="SUPFAM" id="SSF103473">
    <property type="entry name" value="MFS general substrate transporter"/>
    <property type="match status" value="1"/>
</dbReference>
<feature type="transmembrane region" description="Helical" evidence="1">
    <location>
        <begin position="142"/>
        <end position="165"/>
    </location>
</feature>
<feature type="transmembrane region" description="Helical" evidence="1">
    <location>
        <begin position="12"/>
        <end position="30"/>
    </location>
</feature>
<feature type="transmembrane region" description="Helical" evidence="1">
    <location>
        <begin position="239"/>
        <end position="258"/>
    </location>
</feature>